<evidence type="ECO:0000313" key="4">
    <source>
        <dbReference type="EMBL" id="PSB25330.1"/>
    </source>
</evidence>
<reference evidence="4 5" key="2">
    <citation type="submission" date="2018-03" db="EMBL/GenBank/DDBJ databases">
        <title>The ancient ancestry and fast evolution of plastids.</title>
        <authorList>
            <person name="Moore K.R."/>
            <person name="Magnabosco C."/>
            <person name="Momper L."/>
            <person name="Gold D.A."/>
            <person name="Bosak T."/>
            <person name="Fournier G.P."/>
        </authorList>
    </citation>
    <scope>NUCLEOTIDE SEQUENCE [LARGE SCALE GENOMIC DNA]</scope>
    <source>
        <strain evidence="4 5">ULC18</strain>
    </source>
</reference>
<dbReference type="OrthoDB" id="418487at2"/>
<dbReference type="InterPro" id="IPR017853">
    <property type="entry name" value="GH"/>
</dbReference>
<feature type="domain" description="Glycosyl hydrolase-like 10" evidence="3">
    <location>
        <begin position="108"/>
        <end position="268"/>
    </location>
</feature>
<evidence type="ECO:0000256" key="2">
    <source>
        <dbReference type="SAM" id="SignalP"/>
    </source>
</evidence>
<dbReference type="Pfam" id="PF02638">
    <property type="entry name" value="GHL10"/>
    <property type="match status" value="1"/>
</dbReference>
<accession>A0A2T1DXX0</accession>
<name>A0A2T1DXX0_9CYAN</name>
<gene>
    <name evidence="4" type="ORF">C7B82_23630</name>
</gene>
<protein>
    <recommendedName>
        <fullName evidence="3">Glycosyl hydrolase-like 10 domain-containing protein</fullName>
    </recommendedName>
</protein>
<dbReference type="AlphaFoldDB" id="A0A2T1DXX0"/>
<dbReference type="InterPro" id="IPR052177">
    <property type="entry name" value="Divisome_Glycosyl_Hydrolase"/>
</dbReference>
<dbReference type="SUPFAM" id="SSF51445">
    <property type="entry name" value="(Trans)glycosidases"/>
    <property type="match status" value="1"/>
</dbReference>
<evidence type="ECO:0000256" key="1">
    <source>
        <dbReference type="ARBA" id="ARBA00022729"/>
    </source>
</evidence>
<evidence type="ECO:0000313" key="5">
    <source>
        <dbReference type="Proteomes" id="UP000239576"/>
    </source>
</evidence>
<dbReference type="EMBL" id="PVWK01000126">
    <property type="protein sequence ID" value="PSB25330.1"/>
    <property type="molecule type" value="Genomic_DNA"/>
</dbReference>
<keyword evidence="1 2" id="KW-0732">Signal</keyword>
<feature type="signal peptide" evidence="2">
    <location>
        <begin position="1"/>
        <end position="34"/>
    </location>
</feature>
<organism evidence="4 5">
    <name type="scientific">Stenomitos frigidus ULC18</name>
    <dbReference type="NCBI Taxonomy" id="2107698"/>
    <lineage>
        <taxon>Bacteria</taxon>
        <taxon>Bacillati</taxon>
        <taxon>Cyanobacteriota</taxon>
        <taxon>Cyanophyceae</taxon>
        <taxon>Leptolyngbyales</taxon>
        <taxon>Leptolyngbyaceae</taxon>
        <taxon>Stenomitos</taxon>
    </lineage>
</organism>
<evidence type="ECO:0000259" key="3">
    <source>
        <dbReference type="Pfam" id="PF02638"/>
    </source>
</evidence>
<dbReference type="PANTHER" id="PTHR43405:SF1">
    <property type="entry name" value="GLYCOSYL HYDROLASE DIGH"/>
    <property type="match status" value="1"/>
</dbReference>
<comment type="caution">
    <text evidence="4">The sequence shown here is derived from an EMBL/GenBank/DDBJ whole genome shotgun (WGS) entry which is preliminary data.</text>
</comment>
<feature type="chain" id="PRO_5015709274" description="Glycosyl hydrolase-like 10 domain-containing protein" evidence="2">
    <location>
        <begin position="35"/>
        <end position="494"/>
    </location>
</feature>
<dbReference type="Gene3D" id="3.20.20.80">
    <property type="entry name" value="Glycosidases"/>
    <property type="match status" value="1"/>
</dbReference>
<sequence>MTRRKSILASLVAIAFTMSLCSHWLFGHSAQAQALDDCQVATAAINQKAMLRQAALAGDATSQKSYQALLAQHGQSLMQCRSQSQFQTQAVWLRLYPCDSKPGVLEAVLDRIVDRGYNQIYVDTFSNGQVLLPSGANPTPWSSVVQAPGYEQTDLLAQIIQKGHDRGLKVYAWMFALNFGYTYALRPDRQQVLARNGQGDTSLTVGTKVSQDTSVDLTVQDEIFADPYNTQAQSDYLQLVQTVLRRQPDGILFDYIRYPKGIGSASIASKVKDLWIYSEASQQALYQRAQNQKGLELIRRYVAQGNVTANDIAAVNKLYPTEKEPRWQGRATGGASKGLTAIQADLWNLVVAHAMQGPIDFLTAAAAAAQQQGIAVGAAFFPEANQAIGRGFDSRLQAWDRFPAAIEWHPMAYGLCGDPSCINAQVQKVLGQAPSGTIVAPVLTGQWQQATERPSLEAQMWALRSLSPPIRSISHFSFGWQERQLERDRQFCRL</sequence>
<dbReference type="RefSeq" id="WP_106259122.1">
    <property type="nucleotide sequence ID" value="NZ_CAWNSW010000164.1"/>
</dbReference>
<dbReference type="Proteomes" id="UP000239576">
    <property type="component" value="Unassembled WGS sequence"/>
</dbReference>
<keyword evidence="5" id="KW-1185">Reference proteome</keyword>
<reference evidence="5" key="1">
    <citation type="submission" date="2018-02" db="EMBL/GenBank/DDBJ databases">
        <authorList>
            <person name="Moore K."/>
            <person name="Momper L."/>
        </authorList>
    </citation>
    <scope>NUCLEOTIDE SEQUENCE [LARGE SCALE GENOMIC DNA]</scope>
    <source>
        <strain evidence="5">ULC18</strain>
    </source>
</reference>
<dbReference type="PANTHER" id="PTHR43405">
    <property type="entry name" value="GLYCOSYL HYDROLASE DIGH"/>
    <property type="match status" value="1"/>
</dbReference>
<dbReference type="InterPro" id="IPR003790">
    <property type="entry name" value="GHL10"/>
</dbReference>
<proteinExistence type="predicted"/>